<dbReference type="Proteomes" id="UP000284842">
    <property type="component" value="Unassembled WGS sequence"/>
</dbReference>
<dbReference type="OrthoDB" id="61113at2759"/>
<evidence type="ECO:0000313" key="4">
    <source>
        <dbReference type="EMBL" id="PPR06250.1"/>
    </source>
</evidence>
<dbReference type="SUPFAM" id="SSF55729">
    <property type="entry name" value="Acyl-CoA N-acyltransferases (Nat)"/>
    <property type="match status" value="1"/>
</dbReference>
<dbReference type="STRING" id="181874.A0A409YTC7"/>
<dbReference type="CDD" id="cd04301">
    <property type="entry name" value="NAT_SF"/>
    <property type="match status" value="1"/>
</dbReference>
<evidence type="ECO:0000259" key="3">
    <source>
        <dbReference type="Pfam" id="PF09792"/>
    </source>
</evidence>
<dbReference type="PANTHER" id="PTHR42791">
    <property type="entry name" value="GNAT FAMILY ACETYLTRANSFERASE"/>
    <property type="match status" value="1"/>
</dbReference>
<dbReference type="Pfam" id="PF09792">
    <property type="entry name" value="But2"/>
    <property type="match status" value="1"/>
</dbReference>
<sequence length="522" mass="58951">MIKFTVQRVESPSEELISSAVDLFYSLMNDDQAAISLCGGDTSLFKLQIRAMVKAAVLDGEFYTATNEEGRLIGYSIWMPPGQEMFSTEEQRALGFNEFVSALPQAGMDYFKNTYLAHFPGFVNQHLGPTGKRDAWWLHNLAVAPEYQRNGIARAIVDVVKEKASIFRMIHQTVIKRELIIQAKAKGEMLATSTTNDKNVPVYVNMGFTINGSMTMPSPWGDWPLHVFSLDTSKLHIISVRSTSMREANRNFETRTLLSDDDDFVLGKEAIANEARTSKVSVFAAAFVVLFFIIDIYAFFSVGKILLDARNTVRDPDTMELRNPYIGLDELYSFQSIKPSAYAPIINEPRMAAQVSPAEPKKVFPFDEHRWLSDFGRLSPPDRRTKVTSDVHTIAQFNVLDYGMEKCALAVRLPNRGDVLPHQYTLPTSRDTVRLNICQLDAHRPLKERTLSWATKPACSRDLGVIEAKVGGEVEMQPFYCKSGDYLTYQISCAEESFGCDIDVWTNQNQTWGLFIRQYQTV</sequence>
<feature type="transmembrane region" description="Helical" evidence="1">
    <location>
        <begin position="280"/>
        <end position="300"/>
    </location>
</feature>
<name>A0A409YTC7_9AGAR</name>
<keyword evidence="1" id="KW-0812">Transmembrane</keyword>
<dbReference type="PANTHER" id="PTHR42791:SF1">
    <property type="entry name" value="N-ACETYLTRANSFERASE DOMAIN-CONTAINING PROTEIN"/>
    <property type="match status" value="1"/>
</dbReference>
<keyword evidence="1" id="KW-1133">Transmembrane helix</keyword>
<dbReference type="GO" id="GO:0016747">
    <property type="term" value="F:acyltransferase activity, transferring groups other than amino-acyl groups"/>
    <property type="evidence" value="ECO:0007669"/>
    <property type="project" value="InterPro"/>
</dbReference>
<dbReference type="EMBL" id="NHTK01000688">
    <property type="protein sequence ID" value="PPR06250.1"/>
    <property type="molecule type" value="Genomic_DNA"/>
</dbReference>
<gene>
    <name evidence="4" type="ORF">CVT24_000922</name>
</gene>
<reference evidence="4 5" key="1">
    <citation type="journal article" date="2018" name="Evol. Lett.">
        <title>Horizontal gene cluster transfer increased hallucinogenic mushroom diversity.</title>
        <authorList>
            <person name="Reynolds H.T."/>
            <person name="Vijayakumar V."/>
            <person name="Gluck-Thaler E."/>
            <person name="Korotkin H.B."/>
            <person name="Matheny P.B."/>
            <person name="Slot J.C."/>
        </authorList>
    </citation>
    <scope>NUCLEOTIDE SEQUENCE [LARGE SCALE GENOMIC DNA]</scope>
    <source>
        <strain evidence="4 5">2629</strain>
    </source>
</reference>
<dbReference type="Gene3D" id="3.40.630.30">
    <property type="match status" value="1"/>
</dbReference>
<organism evidence="4 5">
    <name type="scientific">Panaeolus cyanescens</name>
    <dbReference type="NCBI Taxonomy" id="181874"/>
    <lineage>
        <taxon>Eukaryota</taxon>
        <taxon>Fungi</taxon>
        <taxon>Dikarya</taxon>
        <taxon>Basidiomycota</taxon>
        <taxon>Agaricomycotina</taxon>
        <taxon>Agaricomycetes</taxon>
        <taxon>Agaricomycetidae</taxon>
        <taxon>Agaricales</taxon>
        <taxon>Agaricineae</taxon>
        <taxon>Galeropsidaceae</taxon>
        <taxon>Panaeolus</taxon>
    </lineage>
</organism>
<dbReference type="InterPro" id="IPR016181">
    <property type="entry name" value="Acyl_CoA_acyltransferase"/>
</dbReference>
<evidence type="ECO:0000259" key="2">
    <source>
        <dbReference type="Pfam" id="PF00583"/>
    </source>
</evidence>
<proteinExistence type="predicted"/>
<dbReference type="InParanoid" id="A0A409YTC7"/>
<feature type="domain" description="N-acetyltransferase" evidence="2">
    <location>
        <begin position="120"/>
        <end position="164"/>
    </location>
</feature>
<evidence type="ECO:0000313" key="5">
    <source>
        <dbReference type="Proteomes" id="UP000284842"/>
    </source>
</evidence>
<dbReference type="InterPro" id="IPR018620">
    <property type="entry name" value="Ubiquitin3-bd_protein_But2_C"/>
</dbReference>
<dbReference type="InterPro" id="IPR052523">
    <property type="entry name" value="Trichothecene_AcTrans"/>
</dbReference>
<comment type="caution">
    <text evidence="4">The sequence shown here is derived from an EMBL/GenBank/DDBJ whole genome shotgun (WGS) entry which is preliminary data.</text>
</comment>
<feature type="domain" description="Ubiquitin 3 binding protein But2 C-terminal" evidence="3">
    <location>
        <begin position="383"/>
        <end position="495"/>
    </location>
</feature>
<accession>A0A409YTC7</accession>
<protein>
    <recommendedName>
        <fullName evidence="6">N-acetyltransferase domain-containing protein</fullName>
    </recommendedName>
</protein>
<keyword evidence="1" id="KW-0472">Membrane</keyword>
<evidence type="ECO:0008006" key="6">
    <source>
        <dbReference type="Google" id="ProtNLM"/>
    </source>
</evidence>
<dbReference type="Pfam" id="PF00583">
    <property type="entry name" value="Acetyltransf_1"/>
    <property type="match status" value="1"/>
</dbReference>
<keyword evidence="5" id="KW-1185">Reference proteome</keyword>
<dbReference type="InterPro" id="IPR000182">
    <property type="entry name" value="GNAT_dom"/>
</dbReference>
<dbReference type="AlphaFoldDB" id="A0A409YTC7"/>
<evidence type="ECO:0000256" key="1">
    <source>
        <dbReference type="SAM" id="Phobius"/>
    </source>
</evidence>